<evidence type="ECO:0000313" key="5">
    <source>
        <dbReference type="Proteomes" id="UP000784435"/>
    </source>
</evidence>
<feature type="domain" description="CAAX prenyl protease 2/Lysostaphin resistance protein A-like" evidence="3">
    <location>
        <begin position="180"/>
        <end position="277"/>
    </location>
</feature>
<gene>
    <name evidence="4" type="ORF">K8V08_08195</name>
</gene>
<dbReference type="InterPro" id="IPR003675">
    <property type="entry name" value="Rce1/LyrA-like_dom"/>
</dbReference>
<feature type="compositionally biased region" description="Low complexity" evidence="1">
    <location>
        <begin position="31"/>
        <end position="54"/>
    </location>
</feature>
<sequence>MTAAPASPARPPADSSDSSAHSHTPHTPEDAPVVPVGTAGIAGTTGTAPADATSDPAATSRSILLLAGAPLLLLTAVCGAFLVAGVSVPTWAVAAGRWLPALVSLVVLWPALRRPRGVRDVLVPAWGLGRGRGSRSRAALLSLAGIAVVLVVAVMTAALSDTVGAMTVQPWGDVALGLTLMLPLIPVLALSTLGEEVVWRSHLPQLLGGTFWRRSFLIALVWAVFHVPLHLTYVLQGDLSLAHAAATTAGLIPLSLFLSALTARQGSVWPAALAHAVPVTGLTLAQNAAAIDPAALWTITLLGGVLMLSAAMALAPSEDAHAG</sequence>
<dbReference type="EMBL" id="DYUK01000177">
    <property type="protein sequence ID" value="HJG80377.1"/>
    <property type="molecule type" value="Genomic_DNA"/>
</dbReference>
<proteinExistence type="predicted"/>
<feature type="transmembrane region" description="Helical" evidence="2">
    <location>
        <begin position="138"/>
        <end position="159"/>
    </location>
</feature>
<dbReference type="GO" id="GO:0080120">
    <property type="term" value="P:CAAX-box protein maturation"/>
    <property type="evidence" value="ECO:0007669"/>
    <property type="project" value="UniProtKB-ARBA"/>
</dbReference>
<feature type="compositionally biased region" description="Low complexity" evidence="1">
    <location>
        <begin position="1"/>
        <end position="22"/>
    </location>
</feature>
<dbReference type="InterPro" id="IPR042150">
    <property type="entry name" value="MmRce1-like"/>
</dbReference>
<dbReference type="PANTHER" id="PTHR35797">
    <property type="entry name" value="PROTEASE-RELATED"/>
    <property type="match status" value="1"/>
</dbReference>
<name>A0A921ME38_9MICO</name>
<feature type="transmembrane region" description="Helical" evidence="2">
    <location>
        <begin position="174"/>
        <end position="194"/>
    </location>
</feature>
<feature type="transmembrane region" description="Helical" evidence="2">
    <location>
        <begin position="91"/>
        <end position="112"/>
    </location>
</feature>
<feature type="transmembrane region" description="Helical" evidence="2">
    <location>
        <begin position="63"/>
        <end position="85"/>
    </location>
</feature>
<evidence type="ECO:0000256" key="2">
    <source>
        <dbReference type="SAM" id="Phobius"/>
    </source>
</evidence>
<feature type="transmembrane region" description="Helical" evidence="2">
    <location>
        <begin position="268"/>
        <end position="288"/>
    </location>
</feature>
<dbReference type="Proteomes" id="UP000784435">
    <property type="component" value="Unassembled WGS sequence"/>
</dbReference>
<keyword evidence="4" id="KW-0482">Metalloprotease</keyword>
<feature type="transmembrane region" description="Helical" evidence="2">
    <location>
        <begin position="241"/>
        <end position="261"/>
    </location>
</feature>
<evidence type="ECO:0000313" key="4">
    <source>
        <dbReference type="EMBL" id="HJG80377.1"/>
    </source>
</evidence>
<keyword evidence="4" id="KW-0378">Hydrolase</keyword>
<evidence type="ECO:0000259" key="3">
    <source>
        <dbReference type="Pfam" id="PF02517"/>
    </source>
</evidence>
<keyword evidence="2" id="KW-0472">Membrane</keyword>
<reference evidence="4" key="1">
    <citation type="journal article" date="2021" name="PeerJ">
        <title>Extensive microbial diversity within the chicken gut microbiome revealed by metagenomics and culture.</title>
        <authorList>
            <person name="Gilroy R."/>
            <person name="Ravi A."/>
            <person name="Getino M."/>
            <person name="Pursley I."/>
            <person name="Horton D.L."/>
            <person name="Alikhan N.F."/>
            <person name="Baker D."/>
            <person name="Gharbi K."/>
            <person name="Hall N."/>
            <person name="Watson M."/>
            <person name="Adriaenssens E.M."/>
            <person name="Foster-Nyarko E."/>
            <person name="Jarju S."/>
            <person name="Secka A."/>
            <person name="Antonio M."/>
            <person name="Oren A."/>
            <person name="Chaudhuri R.R."/>
            <person name="La Ragione R."/>
            <person name="Hildebrand F."/>
            <person name="Pallen M.J."/>
        </authorList>
    </citation>
    <scope>NUCLEOTIDE SEQUENCE</scope>
    <source>
        <strain evidence="4">ChiGjej5B5-7349</strain>
    </source>
</reference>
<feature type="region of interest" description="Disordered" evidence="1">
    <location>
        <begin position="1"/>
        <end position="54"/>
    </location>
</feature>
<accession>A0A921ME38</accession>
<keyword evidence="2" id="KW-0812">Transmembrane</keyword>
<dbReference type="Pfam" id="PF02517">
    <property type="entry name" value="Rce1-like"/>
    <property type="match status" value="1"/>
</dbReference>
<feature type="transmembrane region" description="Helical" evidence="2">
    <location>
        <begin position="215"/>
        <end position="235"/>
    </location>
</feature>
<dbReference type="PANTHER" id="PTHR35797:SF1">
    <property type="entry name" value="PROTEASE"/>
    <property type="match status" value="1"/>
</dbReference>
<keyword evidence="2" id="KW-1133">Transmembrane helix</keyword>
<feature type="transmembrane region" description="Helical" evidence="2">
    <location>
        <begin position="294"/>
        <end position="315"/>
    </location>
</feature>
<organism evidence="4 5">
    <name type="scientific">Brevibacterium senegalense</name>
    <dbReference type="NCBI Taxonomy" id="1033736"/>
    <lineage>
        <taxon>Bacteria</taxon>
        <taxon>Bacillati</taxon>
        <taxon>Actinomycetota</taxon>
        <taxon>Actinomycetes</taxon>
        <taxon>Micrococcales</taxon>
        <taxon>Brevibacteriaceae</taxon>
        <taxon>Brevibacterium</taxon>
    </lineage>
</organism>
<protein>
    <submittedName>
        <fullName evidence="4">CPBP family intramembrane metalloprotease</fullName>
    </submittedName>
</protein>
<keyword evidence="4" id="KW-0645">Protease</keyword>
<dbReference type="GO" id="GO:0004175">
    <property type="term" value="F:endopeptidase activity"/>
    <property type="evidence" value="ECO:0007669"/>
    <property type="project" value="UniProtKB-ARBA"/>
</dbReference>
<evidence type="ECO:0000256" key="1">
    <source>
        <dbReference type="SAM" id="MobiDB-lite"/>
    </source>
</evidence>
<dbReference type="GO" id="GO:0008237">
    <property type="term" value="F:metallopeptidase activity"/>
    <property type="evidence" value="ECO:0007669"/>
    <property type="project" value="UniProtKB-KW"/>
</dbReference>
<comment type="caution">
    <text evidence="4">The sequence shown here is derived from an EMBL/GenBank/DDBJ whole genome shotgun (WGS) entry which is preliminary data.</text>
</comment>
<reference evidence="4" key="2">
    <citation type="submission" date="2021-09" db="EMBL/GenBank/DDBJ databases">
        <authorList>
            <person name="Gilroy R."/>
        </authorList>
    </citation>
    <scope>NUCLEOTIDE SEQUENCE</scope>
    <source>
        <strain evidence="4">ChiGjej5B5-7349</strain>
    </source>
</reference>
<dbReference type="AlphaFoldDB" id="A0A921ME38"/>